<keyword evidence="2" id="KW-1133">Transmembrane helix</keyword>
<feature type="region of interest" description="Disordered" evidence="1">
    <location>
        <begin position="303"/>
        <end position="365"/>
    </location>
</feature>
<dbReference type="EMBL" id="CAJNOR010001032">
    <property type="protein sequence ID" value="CAF1060721.1"/>
    <property type="molecule type" value="Genomic_DNA"/>
</dbReference>
<comment type="caution">
    <text evidence="3">The sequence shown here is derived from an EMBL/GenBank/DDBJ whole genome shotgun (WGS) entry which is preliminary data.</text>
</comment>
<feature type="compositionally biased region" description="Low complexity" evidence="1">
    <location>
        <begin position="338"/>
        <end position="363"/>
    </location>
</feature>
<proteinExistence type="predicted"/>
<keyword evidence="4" id="KW-1185">Reference proteome</keyword>
<protein>
    <submittedName>
        <fullName evidence="3">Uncharacterized protein</fullName>
    </submittedName>
</protein>
<sequence>MWIMISSYPNVYKLLRKYLEKTTAAHCVHGAFQLSTLAKERNYAQNGVNGIKIWEDYKQGSIEYFQTINSDSRLRKTREVLADHIHSYFIGWSCTGHVYVMDYRPSKNAFHAKPILKVFYRNQQKLKEFDELCGKDFAKAERNISASTKEFTWEVICGETKMYADDEHRRYGDSTRLEPIVEQQDDEMITTPTSISSLVTDHFDEERRVQEEIRQFEELEKELVSNRRGIRVKFDENDLYHPSPQTTVVRTEPCFQVNSCEDQVTKHFYANEYQLKINEKTTQSKTPSEPDSLDDECLMSFEEPTPQVIDRNTSSPTKSILKKSSAKDQLSVPDSNVSSRSRSPSPTSSSSSLKKTLKFSTPSQSNQVQHLAGVTAKQSSCQSPPSCRSLFEPTINIFDSCNDNTRRPSRLRYYIKPYRGDTYIRPNITKPQSRSLSEQRFSYYPEPTVWYTFANQYSRPLNRRQHVSWSPVREYIHQGRDKLGKVPTKKKEVFLSPLSNRSSSNPCLRSSLTSMIPISIRYRSPQILCPPSVDSYETSSMTNYSLTPTSQYEEKQEVRFSSNSSDHIDTIQRYDRLLEKMRATDEQLKRLSRSWAAHTPLKVPNRSNLTATKSTNNKELISPMIFQVCLIIIVVFNLLAVYYFNEINILWNRFAAHRELHEQLDEEMSTFE</sequence>
<keyword evidence="2" id="KW-0472">Membrane</keyword>
<name>A0A814L836_ADIRI</name>
<reference evidence="3" key="1">
    <citation type="submission" date="2021-02" db="EMBL/GenBank/DDBJ databases">
        <authorList>
            <person name="Nowell W R."/>
        </authorList>
    </citation>
    <scope>NUCLEOTIDE SEQUENCE</scope>
</reference>
<accession>A0A814L836</accession>
<evidence type="ECO:0000256" key="1">
    <source>
        <dbReference type="SAM" id="MobiDB-lite"/>
    </source>
</evidence>
<evidence type="ECO:0000313" key="3">
    <source>
        <dbReference type="EMBL" id="CAF1060721.1"/>
    </source>
</evidence>
<feature type="transmembrane region" description="Helical" evidence="2">
    <location>
        <begin position="624"/>
        <end position="644"/>
    </location>
</feature>
<dbReference type="AlphaFoldDB" id="A0A814L836"/>
<evidence type="ECO:0000256" key="2">
    <source>
        <dbReference type="SAM" id="Phobius"/>
    </source>
</evidence>
<evidence type="ECO:0000313" key="4">
    <source>
        <dbReference type="Proteomes" id="UP000663828"/>
    </source>
</evidence>
<organism evidence="3 4">
    <name type="scientific">Adineta ricciae</name>
    <name type="common">Rotifer</name>
    <dbReference type="NCBI Taxonomy" id="249248"/>
    <lineage>
        <taxon>Eukaryota</taxon>
        <taxon>Metazoa</taxon>
        <taxon>Spiralia</taxon>
        <taxon>Gnathifera</taxon>
        <taxon>Rotifera</taxon>
        <taxon>Eurotatoria</taxon>
        <taxon>Bdelloidea</taxon>
        <taxon>Adinetida</taxon>
        <taxon>Adinetidae</taxon>
        <taxon>Adineta</taxon>
    </lineage>
</organism>
<gene>
    <name evidence="3" type="ORF">XAT740_LOCUS16268</name>
</gene>
<dbReference type="Proteomes" id="UP000663828">
    <property type="component" value="Unassembled WGS sequence"/>
</dbReference>
<keyword evidence="2" id="KW-0812">Transmembrane</keyword>